<dbReference type="AlphaFoldDB" id="A0A7J3JSE8"/>
<accession>A0A7J3JSE8</accession>
<proteinExistence type="predicted"/>
<evidence type="ECO:0000259" key="1">
    <source>
        <dbReference type="PROSITE" id="PS50157"/>
    </source>
</evidence>
<protein>
    <recommendedName>
        <fullName evidence="1">C2H2-type domain-containing protein</fullName>
    </recommendedName>
</protein>
<dbReference type="InterPro" id="IPR013087">
    <property type="entry name" value="Znf_C2H2_type"/>
</dbReference>
<comment type="caution">
    <text evidence="3">The sequence shown here is derived from an EMBL/GenBank/DDBJ whole genome shotgun (WGS) entry which is preliminary data.</text>
</comment>
<gene>
    <name evidence="2" type="ORF">ENT87_06890</name>
    <name evidence="3" type="ORF">ENU30_08560</name>
</gene>
<organism evidence="3">
    <name type="scientific">Ignisphaera aggregans</name>
    <dbReference type="NCBI Taxonomy" id="334771"/>
    <lineage>
        <taxon>Archaea</taxon>
        <taxon>Thermoproteota</taxon>
        <taxon>Thermoprotei</taxon>
        <taxon>Desulfurococcales</taxon>
        <taxon>Desulfurococcaceae</taxon>
        <taxon>Ignisphaera</taxon>
    </lineage>
</organism>
<feature type="domain" description="C2H2-type" evidence="1">
    <location>
        <begin position="72"/>
        <end position="101"/>
    </location>
</feature>
<sequence length="130" mass="15202">MRECSERYIELARQVGAPFTMDVVKSIAAICNENPYELWHNIALLYLDKTVEKIEKPSIQTAPPHTSVANCWRCSACNRTFNDIRHLVNHITYFVRQKDKAHMELYQKIKKLSDEQRKSFTEIATNILKC</sequence>
<evidence type="ECO:0000313" key="3">
    <source>
        <dbReference type="EMBL" id="HGQ19002.1"/>
    </source>
</evidence>
<dbReference type="PROSITE" id="PS50157">
    <property type="entry name" value="ZINC_FINGER_C2H2_2"/>
    <property type="match status" value="1"/>
</dbReference>
<dbReference type="EMBL" id="DTAI01000205">
    <property type="protein sequence ID" value="HGN37257.1"/>
    <property type="molecule type" value="Genomic_DNA"/>
</dbReference>
<reference evidence="3" key="1">
    <citation type="journal article" date="2020" name="mSystems">
        <title>Genome- and Community-Level Interaction Insights into Carbon Utilization and Element Cycling Functions of Hydrothermarchaeota in Hydrothermal Sediment.</title>
        <authorList>
            <person name="Zhou Z."/>
            <person name="Liu Y."/>
            <person name="Xu W."/>
            <person name="Pan J."/>
            <person name="Luo Z.H."/>
            <person name="Li M."/>
        </authorList>
    </citation>
    <scope>NUCLEOTIDE SEQUENCE [LARGE SCALE GENOMIC DNA]</scope>
    <source>
        <strain evidence="2">SpSt-618</strain>
        <strain evidence="3">SpSt-657</strain>
    </source>
</reference>
<name>A0A7J3JSE8_9CREN</name>
<evidence type="ECO:0000313" key="2">
    <source>
        <dbReference type="EMBL" id="HGN37257.1"/>
    </source>
</evidence>
<dbReference type="EMBL" id="DTBZ01000158">
    <property type="protein sequence ID" value="HGQ19002.1"/>
    <property type="molecule type" value="Genomic_DNA"/>
</dbReference>